<dbReference type="AlphaFoldDB" id="A0AAJ0B584"/>
<feature type="compositionally biased region" description="Polar residues" evidence="1">
    <location>
        <begin position="215"/>
        <end position="224"/>
    </location>
</feature>
<feature type="region of interest" description="Disordered" evidence="1">
    <location>
        <begin position="355"/>
        <end position="399"/>
    </location>
</feature>
<evidence type="ECO:0000256" key="1">
    <source>
        <dbReference type="SAM" id="MobiDB-lite"/>
    </source>
</evidence>
<evidence type="ECO:0000313" key="4">
    <source>
        <dbReference type="Proteomes" id="UP001239445"/>
    </source>
</evidence>
<feature type="region of interest" description="Disordered" evidence="1">
    <location>
        <begin position="27"/>
        <end position="341"/>
    </location>
</feature>
<comment type="caution">
    <text evidence="3">The sequence shown here is derived from an EMBL/GenBank/DDBJ whole genome shotgun (WGS) entry which is preliminary data.</text>
</comment>
<organism evidence="3 4">
    <name type="scientific">Echria macrotheca</name>
    <dbReference type="NCBI Taxonomy" id="438768"/>
    <lineage>
        <taxon>Eukaryota</taxon>
        <taxon>Fungi</taxon>
        <taxon>Dikarya</taxon>
        <taxon>Ascomycota</taxon>
        <taxon>Pezizomycotina</taxon>
        <taxon>Sordariomycetes</taxon>
        <taxon>Sordariomycetidae</taxon>
        <taxon>Sordariales</taxon>
        <taxon>Schizotheciaceae</taxon>
        <taxon>Echria</taxon>
    </lineage>
</organism>
<evidence type="ECO:0000313" key="3">
    <source>
        <dbReference type="EMBL" id="KAK1751913.1"/>
    </source>
</evidence>
<dbReference type="InterPro" id="IPR025451">
    <property type="entry name" value="DUF4211"/>
</dbReference>
<feature type="domain" description="DUF4211" evidence="2">
    <location>
        <begin position="401"/>
        <end position="536"/>
    </location>
</feature>
<dbReference type="PANTHER" id="PTHR14689">
    <property type="entry name" value="PHORBOL-ESTER_DAG-TYPE DOMAIN-CONTAINING PROTEIN"/>
    <property type="match status" value="1"/>
</dbReference>
<accession>A0AAJ0B584</accession>
<feature type="compositionally biased region" description="Basic residues" evidence="1">
    <location>
        <begin position="298"/>
        <end position="316"/>
    </location>
</feature>
<name>A0AAJ0B584_9PEZI</name>
<evidence type="ECO:0000259" key="2">
    <source>
        <dbReference type="Pfam" id="PF13926"/>
    </source>
</evidence>
<dbReference type="PANTHER" id="PTHR14689:SF0">
    <property type="entry name" value="COILED-COIL DOMAIN-CONTAINING PROTEIN 82"/>
    <property type="match status" value="1"/>
</dbReference>
<dbReference type="GO" id="GO:0005634">
    <property type="term" value="C:nucleus"/>
    <property type="evidence" value="ECO:0007669"/>
    <property type="project" value="TreeGrafter"/>
</dbReference>
<feature type="compositionally biased region" description="Polar residues" evidence="1">
    <location>
        <begin position="183"/>
        <end position="195"/>
    </location>
</feature>
<sequence>MSGRKKKVQQTIEGTLGRDRVNVTVKKKAAKESLAKKKAAEESPVKADPQGPLSTSRATRLSAKRSDNVSQASRPGALTRKAASDSDSAGDKVNLHKRLKLDPKALGSKSDPVKKPVTHLTNALAGNNLPAGQATRSRPAKFAKLTLGDNKAAKKPLPGSTVMARQKANALLSSEEDDEPVSKASSRCTTTSRESLFTEDSDSSGGDEPIRKTSSRGPTVSRESLFTEDSDSSGGEEPTITINPQPVSIKPVDADDSEGGPLISPPKPRRRLVRKGQLSQSEHQDGAEATTLAAPQKATRRHRTMKEKAKELRRRRLAGEKLDMDDLSSSSSEVDEKPLYDYDSDNQALAVFLDDEEGVPNGPESDLDKKEATRQSGNDQTQDEQSRNDDDSNDSEDNIADFIVDDGNIGVPADLVLQIPMGLTRLAQKTPKEYFRTVVDWLISFRLNKTFRDRTDEIYRVAWDKLEAEATGLANSKFISSTWKSKFNRAMRARPVFNHVELRDHDQQRLLKCEACGRSGHPAKYEVRLTGEPYYTQFSAPGFLEPVEFESASDDAGNETLDEEQNIVPEKSTVWLVGSNCFSNAQTAHSLLHWRRELLELVDEKLERDGWMKPEELVRQERMTHKGRCKLVDEVIDSWATNDTIEKLWKEYSQILERARNQDTNSRRSKSSRS</sequence>
<feature type="region of interest" description="Disordered" evidence="1">
    <location>
        <begin position="1"/>
        <end position="20"/>
    </location>
</feature>
<reference evidence="3" key="1">
    <citation type="submission" date="2023-06" db="EMBL/GenBank/DDBJ databases">
        <title>Genome-scale phylogeny and comparative genomics of the fungal order Sordariales.</title>
        <authorList>
            <consortium name="Lawrence Berkeley National Laboratory"/>
            <person name="Hensen N."/>
            <person name="Bonometti L."/>
            <person name="Westerberg I."/>
            <person name="Brannstrom I.O."/>
            <person name="Guillou S."/>
            <person name="Cros-Aarteil S."/>
            <person name="Calhoun S."/>
            <person name="Haridas S."/>
            <person name="Kuo A."/>
            <person name="Mondo S."/>
            <person name="Pangilinan J."/>
            <person name="Riley R."/>
            <person name="Labutti K."/>
            <person name="Andreopoulos B."/>
            <person name="Lipzen A."/>
            <person name="Chen C."/>
            <person name="Yanf M."/>
            <person name="Daum C."/>
            <person name="Ng V."/>
            <person name="Clum A."/>
            <person name="Steindorff A."/>
            <person name="Ohm R."/>
            <person name="Martin F."/>
            <person name="Silar P."/>
            <person name="Natvig D."/>
            <person name="Lalanne C."/>
            <person name="Gautier V."/>
            <person name="Ament-Velasquez S.L."/>
            <person name="Kruys A."/>
            <person name="Hutchinson M.I."/>
            <person name="Powell A.J."/>
            <person name="Barry K."/>
            <person name="Miller A.N."/>
            <person name="Grigoriev I.V."/>
            <person name="Debuchy R."/>
            <person name="Gladieux P."/>
            <person name="Thoren M.H."/>
            <person name="Johannesson H."/>
        </authorList>
    </citation>
    <scope>NUCLEOTIDE SEQUENCE</scope>
    <source>
        <strain evidence="3">PSN4</strain>
    </source>
</reference>
<gene>
    <name evidence="3" type="ORF">QBC47DRAFT_391407</name>
</gene>
<dbReference type="Pfam" id="PF13926">
    <property type="entry name" value="DUF4211"/>
    <property type="match status" value="1"/>
</dbReference>
<keyword evidence="4" id="KW-1185">Reference proteome</keyword>
<proteinExistence type="predicted"/>
<dbReference type="EMBL" id="MU839841">
    <property type="protein sequence ID" value="KAK1751913.1"/>
    <property type="molecule type" value="Genomic_DNA"/>
</dbReference>
<dbReference type="Proteomes" id="UP001239445">
    <property type="component" value="Unassembled WGS sequence"/>
</dbReference>
<feature type="compositionally biased region" description="Basic and acidic residues" evidence="1">
    <location>
        <begin position="30"/>
        <end position="45"/>
    </location>
</feature>
<protein>
    <recommendedName>
        <fullName evidence="2">DUF4211 domain-containing protein</fullName>
    </recommendedName>
</protein>